<dbReference type="eggNOG" id="COG5485">
    <property type="taxonomic scope" value="Bacteria"/>
</dbReference>
<sequence>MTIWKELLFLGGYLSTATVQAEAAQVAPPANATPKSVVSGFLRVVRSGEAPGRASQYLAANVIAHQLNAEAPADVVRTPEDYAQHVREFRDIYGDFDLEVTELIAEGDRVYARWRQRGCHVGAVDGHAPTRRPVVELASAVYRVVDGRIVEYWIQVDRYGTEAQLRSNETSAALAACA</sequence>
<organism evidence="1 2">
    <name type="scientific">Arenimonas oryziterrae DSM 21050 = YC6267</name>
    <dbReference type="NCBI Taxonomy" id="1121015"/>
    <lineage>
        <taxon>Bacteria</taxon>
        <taxon>Pseudomonadati</taxon>
        <taxon>Pseudomonadota</taxon>
        <taxon>Gammaproteobacteria</taxon>
        <taxon>Lysobacterales</taxon>
        <taxon>Lysobacteraceae</taxon>
        <taxon>Arenimonas</taxon>
    </lineage>
</organism>
<keyword evidence="2" id="KW-1185">Reference proteome</keyword>
<dbReference type="PATRIC" id="fig|1121015.4.peg.2238"/>
<evidence type="ECO:0000313" key="2">
    <source>
        <dbReference type="Proteomes" id="UP000029385"/>
    </source>
</evidence>
<name>A0A091AQL8_9GAMM</name>
<evidence type="ECO:0008006" key="3">
    <source>
        <dbReference type="Google" id="ProtNLM"/>
    </source>
</evidence>
<dbReference type="InterPro" id="IPR032710">
    <property type="entry name" value="NTF2-like_dom_sf"/>
</dbReference>
<dbReference type="Proteomes" id="UP000029385">
    <property type="component" value="Unassembled WGS sequence"/>
</dbReference>
<dbReference type="Pfam" id="PF07366">
    <property type="entry name" value="SnoaL"/>
    <property type="match status" value="1"/>
</dbReference>
<evidence type="ECO:0000313" key="1">
    <source>
        <dbReference type="EMBL" id="KFN42433.1"/>
    </source>
</evidence>
<gene>
    <name evidence="1" type="ORF">N789_13840</name>
</gene>
<dbReference type="SUPFAM" id="SSF54427">
    <property type="entry name" value="NTF2-like"/>
    <property type="match status" value="1"/>
</dbReference>
<dbReference type="InterPro" id="IPR009959">
    <property type="entry name" value="Cyclase_SnoaL-like"/>
</dbReference>
<accession>A0A091AQL8</accession>
<protein>
    <recommendedName>
        <fullName evidence="3">SnoaL-like domain-containing protein</fullName>
    </recommendedName>
</protein>
<proteinExistence type="predicted"/>
<dbReference type="OrthoDB" id="8588307at2"/>
<comment type="caution">
    <text evidence="1">The sequence shown here is derived from an EMBL/GenBank/DDBJ whole genome shotgun (WGS) entry which is preliminary data.</text>
</comment>
<reference evidence="1 2" key="1">
    <citation type="submission" date="2013-09" db="EMBL/GenBank/DDBJ databases">
        <title>Genome sequencing of Arenimonas oryziterrae.</title>
        <authorList>
            <person name="Chen F."/>
            <person name="Wang G."/>
        </authorList>
    </citation>
    <scope>NUCLEOTIDE SEQUENCE [LARGE SCALE GENOMIC DNA]</scope>
    <source>
        <strain evidence="1 2">YC6267</strain>
    </source>
</reference>
<dbReference type="GO" id="GO:0030638">
    <property type="term" value="P:polyketide metabolic process"/>
    <property type="evidence" value="ECO:0007669"/>
    <property type="project" value="InterPro"/>
</dbReference>
<dbReference type="RefSeq" id="WP_022970408.1">
    <property type="nucleotide sequence ID" value="NZ_ATVD01000007.1"/>
</dbReference>
<dbReference type="Gene3D" id="3.10.450.50">
    <property type="match status" value="1"/>
</dbReference>
<dbReference type="EMBL" id="AVCI01000010">
    <property type="protein sequence ID" value="KFN42433.1"/>
    <property type="molecule type" value="Genomic_DNA"/>
</dbReference>
<dbReference type="AlphaFoldDB" id="A0A091AQL8"/>